<keyword evidence="6" id="KW-1185">Reference proteome</keyword>
<dbReference type="GO" id="GO:0005829">
    <property type="term" value="C:cytosol"/>
    <property type="evidence" value="ECO:0007669"/>
    <property type="project" value="UniProtKB-ARBA"/>
</dbReference>
<dbReference type="InterPro" id="IPR045247">
    <property type="entry name" value="Oye-like"/>
</dbReference>
<dbReference type="Pfam" id="PF00724">
    <property type="entry name" value="Oxidored_FMN"/>
    <property type="match status" value="1"/>
</dbReference>
<evidence type="ECO:0000256" key="1">
    <source>
        <dbReference type="ARBA" id="ARBA00001917"/>
    </source>
</evidence>
<sequence>MKLLSSYDLGPLALPNRVIMAPMTRNRAAGDSGTVPTDMMATYYTQRASAGLIITEATQVTPLGQGYPNTPGIHSEEQIAAWRHITDAVHESDGRIFSQLWHVGRISHGSYHDGAKPVAPSAIAADGEAMTASFEMEPFPTPRALSTDEVREVVQQYRHGAASAKEAGFDGVEIHAANGYLIDQFIQSGTNKRTDRYGGTLADRLRFLREVTEAVLQVWDADRVGVRLSPGGTFNDMHDDDTIQTFGRAGEVLSEYDLAYLHTVETELPTGETASALMREAYDGTHIICGGYERESGEEALQADRADLIAYARLFLANPDLPERFAQDAPLNEWDESTFYGGDAEGYIDYPTLDQVEEQKAAA</sequence>
<keyword evidence="3" id="KW-0560">Oxidoreductase</keyword>
<proteinExistence type="inferred from homology"/>
<dbReference type="InterPro" id="IPR013785">
    <property type="entry name" value="Aldolase_TIM"/>
</dbReference>
<dbReference type="GO" id="GO:0010181">
    <property type="term" value="F:FMN binding"/>
    <property type="evidence" value="ECO:0007669"/>
    <property type="project" value="InterPro"/>
</dbReference>
<feature type="domain" description="NADH:flavin oxidoreductase/NADH oxidase N-terminal" evidence="4">
    <location>
        <begin position="8"/>
        <end position="332"/>
    </location>
</feature>
<dbReference type="InterPro" id="IPR001155">
    <property type="entry name" value="OxRdtase_FMN_N"/>
</dbReference>
<dbReference type="GO" id="GO:0016628">
    <property type="term" value="F:oxidoreductase activity, acting on the CH-CH group of donors, NAD or NADP as acceptor"/>
    <property type="evidence" value="ECO:0007669"/>
    <property type="project" value="UniProtKB-ARBA"/>
</dbReference>
<protein>
    <submittedName>
        <fullName evidence="5">Alkene reductase</fullName>
    </submittedName>
</protein>
<evidence type="ECO:0000313" key="5">
    <source>
        <dbReference type="EMBL" id="PEN06016.1"/>
    </source>
</evidence>
<evidence type="ECO:0000259" key="4">
    <source>
        <dbReference type="Pfam" id="PF00724"/>
    </source>
</evidence>
<dbReference type="EMBL" id="PDEP01000010">
    <property type="protein sequence ID" value="PEN06016.1"/>
    <property type="molecule type" value="Genomic_DNA"/>
</dbReference>
<dbReference type="OrthoDB" id="9772736at2"/>
<dbReference type="Gene3D" id="3.20.20.70">
    <property type="entry name" value="Aldolase class I"/>
    <property type="match status" value="1"/>
</dbReference>
<gene>
    <name evidence="5" type="ORF">CRI93_11075</name>
</gene>
<comment type="cofactor">
    <cofactor evidence="1">
        <name>FMN</name>
        <dbReference type="ChEBI" id="CHEBI:58210"/>
    </cofactor>
</comment>
<accession>A0A2H3NYZ7</accession>
<dbReference type="PANTHER" id="PTHR22893">
    <property type="entry name" value="NADH OXIDOREDUCTASE-RELATED"/>
    <property type="match status" value="1"/>
</dbReference>
<dbReference type="Proteomes" id="UP000221024">
    <property type="component" value="Unassembled WGS sequence"/>
</dbReference>
<dbReference type="RefSeq" id="WP_098062705.1">
    <property type="nucleotide sequence ID" value="NZ_PDEP01000010.1"/>
</dbReference>
<name>A0A2H3NYZ7_9BACT</name>
<dbReference type="FunFam" id="3.20.20.70:FF:000059">
    <property type="entry name" value="N-ethylmaleimide reductase, FMN-linked"/>
    <property type="match status" value="1"/>
</dbReference>
<organism evidence="5 6">
    <name type="scientific">Longimonas halophila</name>
    <dbReference type="NCBI Taxonomy" id="1469170"/>
    <lineage>
        <taxon>Bacteria</taxon>
        <taxon>Pseudomonadati</taxon>
        <taxon>Rhodothermota</taxon>
        <taxon>Rhodothermia</taxon>
        <taxon>Rhodothermales</taxon>
        <taxon>Salisaetaceae</taxon>
        <taxon>Longimonas</taxon>
    </lineage>
</organism>
<dbReference type="SUPFAM" id="SSF51395">
    <property type="entry name" value="FMN-linked oxidoreductases"/>
    <property type="match status" value="1"/>
</dbReference>
<evidence type="ECO:0000256" key="2">
    <source>
        <dbReference type="ARBA" id="ARBA00005979"/>
    </source>
</evidence>
<evidence type="ECO:0000313" key="6">
    <source>
        <dbReference type="Proteomes" id="UP000221024"/>
    </source>
</evidence>
<dbReference type="CDD" id="cd02933">
    <property type="entry name" value="OYE_like_FMN"/>
    <property type="match status" value="1"/>
</dbReference>
<evidence type="ECO:0000256" key="3">
    <source>
        <dbReference type="ARBA" id="ARBA00023002"/>
    </source>
</evidence>
<comment type="similarity">
    <text evidence="2">Belongs to the NADH:flavin oxidoreductase/NADH oxidase family.</text>
</comment>
<dbReference type="PANTHER" id="PTHR22893:SF98">
    <property type="entry name" value="OXIDOREDUCTASE"/>
    <property type="match status" value="1"/>
</dbReference>
<reference evidence="5 6" key="1">
    <citation type="submission" date="2017-10" db="EMBL/GenBank/DDBJ databases">
        <title>Draft genome of Longimonas halophila.</title>
        <authorList>
            <person name="Goh K.M."/>
            <person name="Shamsir M.S."/>
            <person name="Lim S.W."/>
        </authorList>
    </citation>
    <scope>NUCLEOTIDE SEQUENCE [LARGE SCALE GENOMIC DNA]</scope>
    <source>
        <strain evidence="5 6">KCTC 42399</strain>
    </source>
</reference>
<dbReference type="AlphaFoldDB" id="A0A2H3NYZ7"/>
<comment type="caution">
    <text evidence="5">The sequence shown here is derived from an EMBL/GenBank/DDBJ whole genome shotgun (WGS) entry which is preliminary data.</text>
</comment>